<dbReference type="HOGENOM" id="CLU_059021_1_2_5"/>
<keyword evidence="2" id="KW-0560">Oxidoreductase</keyword>
<sequence>MSHFPTGVAVVTTRFEGKRYGMTISSFCPVSLDPPLALYCLSKTANRFQPFFKSNDFVINILDETSAETSVLFSKNDFSAWEEEFDDNLELKKATWCIYCTTQYRYEGGDHKIIVALVRECKPHISKAPPLIYYKSDYHSMK</sequence>
<gene>
    <name evidence="4" type="ORF">NHE_0766</name>
</gene>
<dbReference type="SMART" id="SM00903">
    <property type="entry name" value="Flavin_Reduct"/>
    <property type="match status" value="1"/>
</dbReference>
<dbReference type="AlphaFoldDB" id="X5HMJ6"/>
<dbReference type="EMBL" id="CP007481">
    <property type="protein sequence ID" value="AHX11695.1"/>
    <property type="molecule type" value="Genomic_DNA"/>
</dbReference>
<dbReference type="InterPro" id="IPR050268">
    <property type="entry name" value="NADH-dep_flavin_reductase"/>
</dbReference>
<dbReference type="GO" id="GO:0042602">
    <property type="term" value="F:riboflavin reductase (NADPH) activity"/>
    <property type="evidence" value="ECO:0007669"/>
    <property type="project" value="TreeGrafter"/>
</dbReference>
<dbReference type="SUPFAM" id="SSF50475">
    <property type="entry name" value="FMN-binding split barrel"/>
    <property type="match status" value="1"/>
</dbReference>
<proteinExistence type="inferred from homology"/>
<protein>
    <submittedName>
        <fullName evidence="4">Flavin reductase like domain protein</fullName>
    </submittedName>
</protein>
<accession>X5HMJ6</accession>
<dbReference type="PANTHER" id="PTHR30466:SF11">
    <property type="entry name" value="FLAVIN-DEPENDENT MONOOXYGENASE, REDUCTASE SUBUNIT HSAB"/>
    <property type="match status" value="1"/>
</dbReference>
<dbReference type="PANTHER" id="PTHR30466">
    <property type="entry name" value="FLAVIN REDUCTASE"/>
    <property type="match status" value="1"/>
</dbReference>
<organism evidence="4 5">
    <name type="scientific">Neorickettsia helminthoeca str. Oregon</name>
    <dbReference type="NCBI Taxonomy" id="1286528"/>
    <lineage>
        <taxon>Bacteria</taxon>
        <taxon>Pseudomonadati</taxon>
        <taxon>Pseudomonadota</taxon>
        <taxon>Alphaproteobacteria</taxon>
        <taxon>Rickettsiales</taxon>
        <taxon>Anaplasmataceae</taxon>
        <taxon>Neorickettsia</taxon>
    </lineage>
</organism>
<dbReference type="Proteomes" id="UP000023755">
    <property type="component" value="Chromosome"/>
</dbReference>
<dbReference type="Pfam" id="PF01613">
    <property type="entry name" value="Flavin_Reduct"/>
    <property type="match status" value="1"/>
</dbReference>
<evidence type="ECO:0000313" key="4">
    <source>
        <dbReference type="EMBL" id="AHX11695.1"/>
    </source>
</evidence>
<evidence type="ECO:0000256" key="2">
    <source>
        <dbReference type="ARBA" id="ARBA00023002"/>
    </source>
</evidence>
<evidence type="ECO:0000313" key="5">
    <source>
        <dbReference type="Proteomes" id="UP000023755"/>
    </source>
</evidence>
<feature type="domain" description="Flavin reductase like" evidence="3">
    <location>
        <begin position="1"/>
        <end position="140"/>
    </location>
</feature>
<keyword evidence="5" id="KW-1185">Reference proteome</keyword>
<evidence type="ECO:0000259" key="3">
    <source>
        <dbReference type="SMART" id="SM00903"/>
    </source>
</evidence>
<dbReference type="GO" id="GO:0010181">
    <property type="term" value="F:FMN binding"/>
    <property type="evidence" value="ECO:0007669"/>
    <property type="project" value="InterPro"/>
</dbReference>
<dbReference type="STRING" id="1286528.NHE_0766"/>
<comment type="similarity">
    <text evidence="1">Belongs to the non-flavoprotein flavin reductase family.</text>
</comment>
<reference evidence="4 5" key="1">
    <citation type="submission" date="2014-03" db="EMBL/GenBank/DDBJ databases">
        <title>Sequencing and Comparison of Genomes and Transcriptome Profiles of Human Ehrlichiosis Agents.</title>
        <authorList>
            <person name="Lin M."/>
            <person name="Daugherty S.C."/>
            <person name="Nagaraj S."/>
            <person name="Cheng Z."/>
            <person name="Xiong Q."/>
            <person name="Lin F.-Y."/>
            <person name="Sengamalay N."/>
            <person name="Ott S."/>
            <person name="Godinez A."/>
            <person name="Tallon L.J."/>
            <person name="Sadzewicz L."/>
            <person name="Fraser C.M."/>
            <person name="Dunning Hotopp J.C."/>
            <person name="Rikihisa Y."/>
        </authorList>
    </citation>
    <scope>NUCLEOTIDE SEQUENCE [LARGE SCALE GENOMIC DNA]</scope>
    <source>
        <strain evidence="4 5">Oregon</strain>
    </source>
</reference>
<dbReference type="InterPro" id="IPR002563">
    <property type="entry name" value="Flavin_Rdtase-like_dom"/>
</dbReference>
<name>X5HMJ6_9RICK</name>
<evidence type="ECO:0000256" key="1">
    <source>
        <dbReference type="ARBA" id="ARBA00008898"/>
    </source>
</evidence>
<dbReference type="Gene3D" id="2.30.110.10">
    <property type="entry name" value="Electron Transport, Fmn-binding Protein, Chain A"/>
    <property type="match status" value="1"/>
</dbReference>
<dbReference type="KEGG" id="nhm:NHE_0766"/>
<dbReference type="InterPro" id="IPR012349">
    <property type="entry name" value="Split_barrel_FMN-bd"/>
</dbReference>